<dbReference type="RefSeq" id="WP_111897572.1">
    <property type="nucleotide sequence ID" value="NZ_CP033459.1"/>
</dbReference>
<dbReference type="KEGG" id="alq:C7Y71_010160"/>
<dbReference type="SUPFAM" id="SSF48452">
    <property type="entry name" value="TPR-like"/>
    <property type="match status" value="1"/>
</dbReference>
<dbReference type="Proteomes" id="UP000249375">
    <property type="component" value="Chromosome"/>
</dbReference>
<evidence type="ECO:0000313" key="4">
    <source>
        <dbReference type="Proteomes" id="UP000249375"/>
    </source>
</evidence>
<evidence type="ECO:0000259" key="2">
    <source>
        <dbReference type="Pfam" id="PF14322"/>
    </source>
</evidence>
<protein>
    <recommendedName>
        <fullName evidence="2">SusD-like N-terminal domain-containing protein</fullName>
    </recommendedName>
</protein>
<reference evidence="3 4" key="1">
    <citation type="submission" date="2018-11" db="EMBL/GenBank/DDBJ databases">
        <authorList>
            <person name="Na S.W."/>
            <person name="Baik M."/>
        </authorList>
    </citation>
    <scope>NUCLEOTIDE SEQUENCE [LARGE SCALE GENOMIC DNA]</scope>
    <source>
        <strain evidence="3 4">E39</strain>
    </source>
</reference>
<dbReference type="InterPro" id="IPR011990">
    <property type="entry name" value="TPR-like_helical_dom_sf"/>
</dbReference>
<sequence>MKKYILSSILMATALLTSGCSDWFDVSPKTDIKAEELFTTENGFRSALAGLYISMTDDDAYGDNLSFGMLDQMAQLYDMIPDGTTSRDAIYIYDVHTNGYDTKTKLERSWLKAYNIIANCNNLLKWLDANGAEVIRSSQDRDNLRAEALAIRAYLHFDLLRGWGPIYKNDSTARCIPYRTIADASRQPLLTANEVAHKVLNDLNEAMRLLSYEKNLSLAADKERRFRFNYYAVEALMARVYCWMDDADNAVLHAQNVIANSGLTLQTSNAGDPVLFNECLCALNLYRMSDNMSAKFAEGPKFTTQYYIGTQSLNTIFESTGTSSDVDFRAKSAAFIRYDAQQQAISRKYIDNPNGAIPLIRLPEMYYILAQMSPLEEGAKYVNAVRNARGYSTSTNISEFFDELYRDDVMDAEVRKEFYAEGQYFFFLKQHEITWFYNCPAGFSAEKFVFPLPDAEIEYGWTADSATQETDK</sequence>
<dbReference type="Pfam" id="PF14322">
    <property type="entry name" value="SusD-like_3"/>
    <property type="match status" value="1"/>
</dbReference>
<dbReference type="InterPro" id="IPR033985">
    <property type="entry name" value="SusD-like_N"/>
</dbReference>
<feature type="chain" id="PRO_5024389641" description="SusD-like N-terminal domain-containing protein" evidence="1">
    <location>
        <begin position="24"/>
        <end position="472"/>
    </location>
</feature>
<dbReference type="AlphaFoldDB" id="A0A5P8E8T0"/>
<organism evidence="3 4">
    <name type="scientific">Pseudoprevotella muciniphila</name>
    <dbReference type="NCBI Taxonomy" id="2133944"/>
    <lineage>
        <taxon>Bacteria</taxon>
        <taxon>Pseudomonadati</taxon>
        <taxon>Bacteroidota</taxon>
        <taxon>Bacteroidia</taxon>
        <taxon>Bacteroidales</taxon>
        <taxon>Prevotellaceae</taxon>
        <taxon>Pseudoprevotella</taxon>
    </lineage>
</organism>
<dbReference type="EMBL" id="CP033459">
    <property type="protein sequence ID" value="QFQ13342.1"/>
    <property type="molecule type" value="Genomic_DNA"/>
</dbReference>
<keyword evidence="4" id="KW-1185">Reference proteome</keyword>
<dbReference type="Gene3D" id="1.25.40.390">
    <property type="match status" value="2"/>
</dbReference>
<dbReference type="PROSITE" id="PS51257">
    <property type="entry name" value="PROKAR_LIPOPROTEIN"/>
    <property type="match status" value="1"/>
</dbReference>
<feature type="domain" description="SusD-like N-terminal" evidence="2">
    <location>
        <begin position="22"/>
        <end position="241"/>
    </location>
</feature>
<evidence type="ECO:0000313" key="3">
    <source>
        <dbReference type="EMBL" id="QFQ13342.1"/>
    </source>
</evidence>
<dbReference type="OrthoDB" id="727588at2"/>
<gene>
    <name evidence="3" type="ORF">C7Y71_010160</name>
</gene>
<accession>A0A5P8E8T0</accession>
<name>A0A5P8E8T0_9BACT</name>
<evidence type="ECO:0000256" key="1">
    <source>
        <dbReference type="SAM" id="SignalP"/>
    </source>
</evidence>
<keyword evidence="1" id="KW-0732">Signal</keyword>
<feature type="signal peptide" evidence="1">
    <location>
        <begin position="1"/>
        <end position="23"/>
    </location>
</feature>
<proteinExistence type="predicted"/>